<dbReference type="EMBL" id="SMFM01000007">
    <property type="protein sequence ID" value="TDD74865.1"/>
    <property type="molecule type" value="Genomic_DNA"/>
</dbReference>
<sequence length="347" mass="40552">MKIYCDESGFTGDDLLETNQPYFVYSAVSLTDEILDEIINYIYNNYNIQNGEIKGKNLVNNKKGQNVIKYIFENYSQYARLVYHDKKYALAGKIVEYAVEPYLKSNFQFYQSKLHIYLASGFYLAFYTNDYSAEALFEDFLALVRKKKTYEETIFYSSEKENDFLKWLFDIVSHSPEIMLNEIQHQDENPQTKWILDLTLTSLFGLLTEWSKNGEELEVICDDSKVFKNSSIIKSYNSMGLKNSRAEFLGATIGFNLKRDIVNSDSKSTIGLQIADLFSSTIFYCLKNMDSDFSKYIMAIVYKKCLCSPETFCIMPTIIEDVKEYDNEKLLFYRRFMAFIYNDVMNS</sequence>
<proteinExistence type="predicted"/>
<gene>
    <name evidence="1" type="ORF">E0F89_13215</name>
</gene>
<dbReference type="AlphaFoldDB" id="A0A4R5ARL1"/>
<evidence type="ECO:0000313" key="2">
    <source>
        <dbReference type="Proteomes" id="UP000295278"/>
    </source>
</evidence>
<evidence type="ECO:0000313" key="1">
    <source>
        <dbReference type="EMBL" id="TDD74865.1"/>
    </source>
</evidence>
<comment type="caution">
    <text evidence="1">The sequence shown here is derived from an EMBL/GenBank/DDBJ whole genome shotgun (WGS) entry which is preliminary data.</text>
</comment>
<reference evidence="1 2" key="1">
    <citation type="submission" date="2019-03" db="EMBL/GenBank/DDBJ databases">
        <title>Flavobacterium AT-3-2 sp. nov., isolated from arctic soil.</title>
        <authorList>
            <person name="Chaudhary D.K."/>
        </authorList>
    </citation>
    <scope>NUCLEOTIDE SEQUENCE [LARGE SCALE GENOMIC DNA]</scope>
    <source>
        <strain evidence="1 2">AT-3-2</strain>
    </source>
</reference>
<organism evidence="1 2">
    <name type="scientific">Flavobacterium caseinilyticum</name>
    <dbReference type="NCBI Taxonomy" id="2541732"/>
    <lineage>
        <taxon>Bacteria</taxon>
        <taxon>Pseudomonadati</taxon>
        <taxon>Bacteroidota</taxon>
        <taxon>Flavobacteriia</taxon>
        <taxon>Flavobacteriales</taxon>
        <taxon>Flavobacteriaceae</taxon>
        <taxon>Flavobacterium</taxon>
    </lineage>
</organism>
<protein>
    <submittedName>
        <fullName evidence="1">DUF3800 domain-containing protein</fullName>
    </submittedName>
</protein>
<dbReference type="Proteomes" id="UP000295278">
    <property type="component" value="Unassembled WGS sequence"/>
</dbReference>
<dbReference type="Pfam" id="PF12686">
    <property type="entry name" value="DUF3800"/>
    <property type="match status" value="1"/>
</dbReference>
<keyword evidence="2" id="KW-1185">Reference proteome</keyword>
<dbReference type="RefSeq" id="WP_131910248.1">
    <property type="nucleotide sequence ID" value="NZ_SMFM01000007.1"/>
</dbReference>
<dbReference type="InterPro" id="IPR024524">
    <property type="entry name" value="DUF3800"/>
</dbReference>
<dbReference type="OrthoDB" id="792781at2"/>
<name>A0A4R5ARL1_9FLAO</name>
<accession>A0A4R5ARL1</accession>